<dbReference type="STRING" id="933852.A0A0C3AY91"/>
<dbReference type="InterPro" id="IPR000182">
    <property type="entry name" value="GNAT_dom"/>
</dbReference>
<dbReference type="HOGENOM" id="CLU_086044_1_0_1"/>
<dbReference type="Pfam" id="PF00583">
    <property type="entry name" value="Acetyltransf_1"/>
    <property type="match status" value="1"/>
</dbReference>
<keyword evidence="3" id="KW-1185">Reference proteome</keyword>
<organism evidence="2 3">
    <name type="scientific">Serendipita vermifera MAFF 305830</name>
    <dbReference type="NCBI Taxonomy" id="933852"/>
    <lineage>
        <taxon>Eukaryota</taxon>
        <taxon>Fungi</taxon>
        <taxon>Dikarya</taxon>
        <taxon>Basidiomycota</taxon>
        <taxon>Agaricomycotina</taxon>
        <taxon>Agaricomycetes</taxon>
        <taxon>Sebacinales</taxon>
        <taxon>Serendipitaceae</taxon>
        <taxon>Serendipita</taxon>
    </lineage>
</organism>
<feature type="domain" description="N-acetyltransferase" evidence="1">
    <location>
        <begin position="82"/>
        <end position="217"/>
    </location>
</feature>
<dbReference type="SUPFAM" id="SSF55729">
    <property type="entry name" value="Acyl-CoA N-acyltransferases (Nat)"/>
    <property type="match status" value="1"/>
</dbReference>
<dbReference type="GO" id="GO:0016747">
    <property type="term" value="F:acyltransferase activity, transferring groups other than amino-acyl groups"/>
    <property type="evidence" value="ECO:0007669"/>
    <property type="project" value="InterPro"/>
</dbReference>
<dbReference type="OrthoDB" id="9975416at2759"/>
<proteinExistence type="predicted"/>
<gene>
    <name evidence="2" type="ORF">M408DRAFT_26561</name>
</gene>
<dbReference type="PANTHER" id="PTHR13170">
    <property type="entry name" value="O-GLCNACASE"/>
    <property type="match status" value="1"/>
</dbReference>
<evidence type="ECO:0000313" key="2">
    <source>
        <dbReference type="EMBL" id="KIM24964.1"/>
    </source>
</evidence>
<evidence type="ECO:0000259" key="1">
    <source>
        <dbReference type="PROSITE" id="PS51186"/>
    </source>
</evidence>
<sequence length="217" mass="24612">MVLKIRKATAADEPAVSHICLVTADAGKSAEELFQNKELPGLVYAVPYLHLSSAYRFVLVDINDENDQVQEEKVVGYVVGSTNCRAFEKDATENWWPKIQARYPHPPEDSKEQYTGAEWYYFDTIAQPPTTGQEVVDIYQAFLHINILKPYRGKGWGSKLIRTAAEEAKSEGGKGLWVGIDSKNDEGRKFYLAIGFERMESKEGEYYGLDVDKYLNR</sequence>
<reference evidence="2 3" key="1">
    <citation type="submission" date="2014-04" db="EMBL/GenBank/DDBJ databases">
        <authorList>
            <consortium name="DOE Joint Genome Institute"/>
            <person name="Kuo A."/>
            <person name="Zuccaro A."/>
            <person name="Kohler A."/>
            <person name="Nagy L.G."/>
            <person name="Floudas D."/>
            <person name="Copeland A."/>
            <person name="Barry K.W."/>
            <person name="Cichocki N."/>
            <person name="Veneault-Fourrey C."/>
            <person name="LaButti K."/>
            <person name="Lindquist E.A."/>
            <person name="Lipzen A."/>
            <person name="Lundell T."/>
            <person name="Morin E."/>
            <person name="Murat C."/>
            <person name="Sun H."/>
            <person name="Tunlid A."/>
            <person name="Henrissat B."/>
            <person name="Grigoriev I.V."/>
            <person name="Hibbett D.S."/>
            <person name="Martin F."/>
            <person name="Nordberg H.P."/>
            <person name="Cantor M.N."/>
            <person name="Hua S.X."/>
        </authorList>
    </citation>
    <scope>NUCLEOTIDE SEQUENCE [LARGE SCALE GENOMIC DNA]</scope>
    <source>
        <strain evidence="2 3">MAFF 305830</strain>
    </source>
</reference>
<dbReference type="EMBL" id="KN824318">
    <property type="protein sequence ID" value="KIM24964.1"/>
    <property type="molecule type" value="Genomic_DNA"/>
</dbReference>
<dbReference type="InterPro" id="IPR016181">
    <property type="entry name" value="Acyl_CoA_acyltransferase"/>
</dbReference>
<evidence type="ECO:0000313" key="3">
    <source>
        <dbReference type="Proteomes" id="UP000054097"/>
    </source>
</evidence>
<dbReference type="Gene3D" id="3.40.630.30">
    <property type="match status" value="1"/>
</dbReference>
<dbReference type="Proteomes" id="UP000054097">
    <property type="component" value="Unassembled WGS sequence"/>
</dbReference>
<accession>A0A0C3AY91</accession>
<protein>
    <recommendedName>
        <fullName evidence="1">N-acetyltransferase domain-containing protein</fullName>
    </recommendedName>
</protein>
<dbReference type="PROSITE" id="PS51186">
    <property type="entry name" value="GNAT"/>
    <property type="match status" value="1"/>
</dbReference>
<dbReference type="PANTHER" id="PTHR13170:SF16">
    <property type="entry name" value="PROTEIN O-GLCNACASE"/>
    <property type="match status" value="1"/>
</dbReference>
<dbReference type="InterPro" id="IPR051822">
    <property type="entry name" value="Glycosyl_Hydrolase_84"/>
</dbReference>
<name>A0A0C3AY91_SERVB</name>
<dbReference type="CDD" id="cd04301">
    <property type="entry name" value="NAT_SF"/>
    <property type="match status" value="1"/>
</dbReference>
<reference evidence="3" key="2">
    <citation type="submission" date="2015-01" db="EMBL/GenBank/DDBJ databases">
        <title>Evolutionary Origins and Diversification of the Mycorrhizal Mutualists.</title>
        <authorList>
            <consortium name="DOE Joint Genome Institute"/>
            <consortium name="Mycorrhizal Genomics Consortium"/>
            <person name="Kohler A."/>
            <person name="Kuo A."/>
            <person name="Nagy L.G."/>
            <person name="Floudas D."/>
            <person name="Copeland A."/>
            <person name="Barry K.W."/>
            <person name="Cichocki N."/>
            <person name="Veneault-Fourrey C."/>
            <person name="LaButti K."/>
            <person name="Lindquist E.A."/>
            <person name="Lipzen A."/>
            <person name="Lundell T."/>
            <person name="Morin E."/>
            <person name="Murat C."/>
            <person name="Riley R."/>
            <person name="Ohm R."/>
            <person name="Sun H."/>
            <person name="Tunlid A."/>
            <person name="Henrissat B."/>
            <person name="Grigoriev I.V."/>
            <person name="Hibbett D.S."/>
            <person name="Martin F."/>
        </authorList>
    </citation>
    <scope>NUCLEOTIDE SEQUENCE [LARGE SCALE GENOMIC DNA]</scope>
    <source>
        <strain evidence="3">MAFF 305830</strain>
    </source>
</reference>
<dbReference type="AlphaFoldDB" id="A0A0C3AY91"/>